<dbReference type="PROSITE" id="PS01295">
    <property type="entry name" value="ISPD"/>
    <property type="match status" value="1"/>
</dbReference>
<evidence type="ECO:0000256" key="6">
    <source>
        <dbReference type="ARBA" id="ARBA00023229"/>
    </source>
</evidence>
<protein>
    <recommendedName>
        <fullName evidence="7">2-C-methyl-D-erythritol 4-phosphate cytidylyltransferase</fullName>
        <ecNumber evidence="7">2.7.7.60</ecNumber>
    </recommendedName>
    <alternativeName>
        <fullName evidence="7">4-diphosphocytidyl-2C-methyl-D-erythritol synthase</fullName>
    </alternativeName>
    <alternativeName>
        <fullName evidence="7">MEP cytidylyltransferase</fullName>
        <shortName evidence="7">MCT</shortName>
    </alternativeName>
</protein>
<evidence type="ECO:0000256" key="3">
    <source>
        <dbReference type="ARBA" id="ARBA00009789"/>
    </source>
</evidence>
<keyword evidence="4 7" id="KW-0808">Transferase</keyword>
<dbReference type="AlphaFoldDB" id="A0A366EIW8"/>
<evidence type="ECO:0000256" key="5">
    <source>
        <dbReference type="ARBA" id="ARBA00022695"/>
    </source>
</evidence>
<dbReference type="OrthoDB" id="9806837at2"/>
<evidence type="ECO:0000256" key="7">
    <source>
        <dbReference type="HAMAP-Rule" id="MF_00108"/>
    </source>
</evidence>
<evidence type="ECO:0000313" key="9">
    <source>
        <dbReference type="Proteomes" id="UP000252118"/>
    </source>
</evidence>
<sequence length="234" mass="26094">MEYEVVIPAAGQGKRMKAGKNKLLLELDSCPVIIHTLRVFEHDSHCQGIYLAIHPSERDAFKSLLDRFGITKVVKLVDGGEERQHSVYNALLEVDHEIVLVHDGARPFIKKSTIHQLVDKTHLTGAAIAAVPVKDTIKKVLDGEVEETIERSSLWMVQTPQAFRVSLLKRAHGEAEQDGFLGTDDASLVERMDVEVAVVESDYDNIKLTTPEDLYFAEAILKKQEEMSGGDNHV</sequence>
<dbReference type="InterPro" id="IPR034683">
    <property type="entry name" value="IspD/TarI"/>
</dbReference>
<dbReference type="InterPro" id="IPR029044">
    <property type="entry name" value="Nucleotide-diphossugar_trans"/>
</dbReference>
<dbReference type="UniPathway" id="UPA00056">
    <property type="reaction ID" value="UER00093"/>
</dbReference>
<name>A0A366EIW8_9BACI</name>
<feature type="site" description="Transition state stabilizer" evidence="7">
    <location>
        <position position="22"/>
    </location>
</feature>
<dbReference type="Gene3D" id="3.90.550.10">
    <property type="entry name" value="Spore Coat Polysaccharide Biosynthesis Protein SpsA, Chain A"/>
    <property type="match status" value="1"/>
</dbReference>
<dbReference type="EC" id="2.7.7.60" evidence="7"/>
<dbReference type="NCBIfam" id="TIGR00453">
    <property type="entry name" value="ispD"/>
    <property type="match status" value="1"/>
</dbReference>
<comment type="function">
    <text evidence="7">Catalyzes the formation of 4-diphosphocytidyl-2-C-methyl-D-erythritol from CTP and 2-C-methyl-D-erythritol 4-phosphate (MEP).</text>
</comment>
<dbReference type="FunFam" id="3.90.550.10:FF:000003">
    <property type="entry name" value="2-C-methyl-D-erythritol 4-phosphate cytidylyltransferase"/>
    <property type="match status" value="1"/>
</dbReference>
<dbReference type="InterPro" id="IPR050088">
    <property type="entry name" value="IspD/TarI_cytidylyltransf_bact"/>
</dbReference>
<accession>A0A366EIW8</accession>
<dbReference type="GO" id="GO:0050518">
    <property type="term" value="F:2-C-methyl-D-erythritol 4-phosphate cytidylyltransferase activity"/>
    <property type="evidence" value="ECO:0007669"/>
    <property type="project" value="UniProtKB-UniRule"/>
</dbReference>
<dbReference type="GO" id="GO:0019288">
    <property type="term" value="P:isopentenyl diphosphate biosynthetic process, methylerythritol 4-phosphate pathway"/>
    <property type="evidence" value="ECO:0007669"/>
    <property type="project" value="UniProtKB-UniRule"/>
</dbReference>
<dbReference type="InterPro" id="IPR001228">
    <property type="entry name" value="IspD"/>
</dbReference>
<evidence type="ECO:0000256" key="2">
    <source>
        <dbReference type="ARBA" id="ARBA00004787"/>
    </source>
</evidence>
<dbReference type="PANTHER" id="PTHR32125">
    <property type="entry name" value="2-C-METHYL-D-ERYTHRITOL 4-PHOSPHATE CYTIDYLYLTRANSFERASE, CHLOROPLASTIC"/>
    <property type="match status" value="1"/>
</dbReference>
<comment type="similarity">
    <text evidence="3 7">Belongs to the IspD/TarI cytidylyltransferase family. IspD subfamily.</text>
</comment>
<dbReference type="CDD" id="cd02516">
    <property type="entry name" value="CDP-ME_synthetase"/>
    <property type="match status" value="1"/>
</dbReference>
<dbReference type="PANTHER" id="PTHR32125:SF4">
    <property type="entry name" value="2-C-METHYL-D-ERYTHRITOL 4-PHOSPHATE CYTIDYLYLTRANSFERASE, CHLOROPLASTIC"/>
    <property type="match status" value="1"/>
</dbReference>
<comment type="catalytic activity">
    <reaction evidence="1 7">
        <text>2-C-methyl-D-erythritol 4-phosphate + CTP + H(+) = 4-CDP-2-C-methyl-D-erythritol + diphosphate</text>
        <dbReference type="Rhea" id="RHEA:13429"/>
        <dbReference type="ChEBI" id="CHEBI:15378"/>
        <dbReference type="ChEBI" id="CHEBI:33019"/>
        <dbReference type="ChEBI" id="CHEBI:37563"/>
        <dbReference type="ChEBI" id="CHEBI:57823"/>
        <dbReference type="ChEBI" id="CHEBI:58262"/>
        <dbReference type="EC" id="2.7.7.60"/>
    </reaction>
</comment>
<organism evidence="8 9">
    <name type="scientific">Rossellomorea aquimaris</name>
    <dbReference type="NCBI Taxonomy" id="189382"/>
    <lineage>
        <taxon>Bacteria</taxon>
        <taxon>Bacillati</taxon>
        <taxon>Bacillota</taxon>
        <taxon>Bacilli</taxon>
        <taxon>Bacillales</taxon>
        <taxon>Bacillaceae</taxon>
        <taxon>Rossellomorea</taxon>
    </lineage>
</organism>
<evidence type="ECO:0000256" key="4">
    <source>
        <dbReference type="ARBA" id="ARBA00022679"/>
    </source>
</evidence>
<gene>
    <name evidence="7" type="primary">ispD</name>
    <name evidence="8" type="ORF">DET59_11910</name>
</gene>
<dbReference type="Proteomes" id="UP000252118">
    <property type="component" value="Unassembled WGS sequence"/>
</dbReference>
<comment type="pathway">
    <text evidence="2 7">Isoprenoid biosynthesis; isopentenyl diphosphate biosynthesis via DXP pathway; isopentenyl diphosphate from 1-deoxy-D-xylulose 5-phosphate: step 2/6.</text>
</comment>
<dbReference type="RefSeq" id="WP_113970868.1">
    <property type="nucleotide sequence ID" value="NZ_QNRJ01000019.1"/>
</dbReference>
<evidence type="ECO:0000313" key="8">
    <source>
        <dbReference type="EMBL" id="RBP01936.1"/>
    </source>
</evidence>
<keyword evidence="6 7" id="KW-0414">Isoprene biosynthesis</keyword>
<dbReference type="HAMAP" id="MF_00108">
    <property type="entry name" value="IspD"/>
    <property type="match status" value="1"/>
</dbReference>
<evidence type="ECO:0000256" key="1">
    <source>
        <dbReference type="ARBA" id="ARBA00001282"/>
    </source>
</evidence>
<dbReference type="Pfam" id="PF01128">
    <property type="entry name" value="IspD"/>
    <property type="match status" value="1"/>
</dbReference>
<reference evidence="8 9" key="1">
    <citation type="submission" date="2018-06" db="EMBL/GenBank/DDBJ databases">
        <title>Freshwater and sediment microbial communities from various areas in North America, analyzing microbe dynamics in response to fracking.</title>
        <authorList>
            <person name="Lamendella R."/>
        </authorList>
    </citation>
    <scope>NUCLEOTIDE SEQUENCE [LARGE SCALE GENOMIC DNA]</scope>
    <source>
        <strain evidence="8 9">97B</strain>
    </source>
</reference>
<dbReference type="SUPFAM" id="SSF53448">
    <property type="entry name" value="Nucleotide-diphospho-sugar transferases"/>
    <property type="match status" value="1"/>
</dbReference>
<proteinExistence type="inferred from homology"/>
<comment type="caution">
    <text evidence="8">The sequence shown here is derived from an EMBL/GenBank/DDBJ whole genome shotgun (WGS) entry which is preliminary data.</text>
</comment>
<feature type="site" description="Positions MEP for the nucleophilic attack" evidence="7">
    <location>
        <position position="207"/>
    </location>
</feature>
<dbReference type="EMBL" id="QNRJ01000019">
    <property type="protein sequence ID" value="RBP01936.1"/>
    <property type="molecule type" value="Genomic_DNA"/>
</dbReference>
<feature type="site" description="Positions MEP for the nucleophilic attack" evidence="7">
    <location>
        <position position="151"/>
    </location>
</feature>
<keyword evidence="5 7" id="KW-0548">Nucleotidyltransferase</keyword>
<feature type="site" description="Transition state stabilizer" evidence="7">
    <location>
        <position position="15"/>
    </location>
</feature>
<dbReference type="InterPro" id="IPR018294">
    <property type="entry name" value="ISPD_synthase_CS"/>
</dbReference>